<accession>A0A1U7LPN8</accession>
<feature type="chain" id="PRO_5012301608" evidence="1">
    <location>
        <begin position="18"/>
        <end position="520"/>
    </location>
</feature>
<evidence type="ECO:0000313" key="2">
    <source>
        <dbReference type="EMBL" id="OLL24614.1"/>
    </source>
</evidence>
<evidence type="ECO:0000256" key="1">
    <source>
        <dbReference type="SAM" id="SignalP"/>
    </source>
</evidence>
<dbReference type="EMBL" id="LXFE01000709">
    <property type="protein sequence ID" value="OLL24614.1"/>
    <property type="molecule type" value="Genomic_DNA"/>
</dbReference>
<dbReference type="AlphaFoldDB" id="A0A1U7LPN8"/>
<keyword evidence="1" id="KW-0732">Signal</keyword>
<proteinExistence type="predicted"/>
<organism evidence="2 3">
    <name type="scientific">Neolecta irregularis (strain DAH-3)</name>
    <dbReference type="NCBI Taxonomy" id="1198029"/>
    <lineage>
        <taxon>Eukaryota</taxon>
        <taxon>Fungi</taxon>
        <taxon>Dikarya</taxon>
        <taxon>Ascomycota</taxon>
        <taxon>Taphrinomycotina</taxon>
        <taxon>Neolectales</taxon>
        <taxon>Neolectaceae</taxon>
        <taxon>Neolecta</taxon>
    </lineage>
</organism>
<gene>
    <name evidence="2" type="ORF">NEOLI_003725</name>
</gene>
<comment type="caution">
    <text evidence="2">The sequence shown here is derived from an EMBL/GenBank/DDBJ whole genome shotgun (WGS) entry which is preliminary data.</text>
</comment>
<keyword evidence="3" id="KW-1185">Reference proteome</keyword>
<evidence type="ECO:0000313" key="3">
    <source>
        <dbReference type="Proteomes" id="UP000186594"/>
    </source>
</evidence>
<dbReference type="Proteomes" id="UP000186594">
    <property type="component" value="Unassembled WGS sequence"/>
</dbReference>
<protein>
    <submittedName>
        <fullName evidence="2">Uncharacterized protein</fullName>
    </submittedName>
</protein>
<feature type="signal peptide" evidence="1">
    <location>
        <begin position="1"/>
        <end position="17"/>
    </location>
</feature>
<sequence length="520" mass="59486">MQFTRHILLILAPYVIATNWLDRYTPAQDGGIYRDLPAILIKKLSYVVPLYKQDTGYLASWNSAVQFCAKACTESTDTHDPCYSFQIEFPTVSSTPERIFTCNTFRLLVARDLDSQVVEPSETENIARFTFTLADTKFVVPEFENKLYRGVYDFNTWTNSLGPTYNIPNLDRWNSQWKHNDILHRHLYPTFPSRFQPSRNTNQIMQVLSTLREQSSSPVSHFEILSSYLPILASSIDEKDGESFSVTVGTKEMQVYSVSWVDQSRTFYSIFGVREYTFQHQGKQKGVLGLFVVQKETFSGYYPDIFWPSSIYFPTTIGEEIPEPIRNQIQNDYVSFLQNAIPSSWEPSRMARLNSGVEYNFCQDGTTRRSLDSIYGLISYLIKQVIPGFYSVRGDSCLLLGDLVMNALGKVYGISARDLERGMPRLNPPSTFKTKLSDITIMTSEPQESETESWIAFDIAQTENDQENLAEPIFIDNELERITPPDDVSFENGFWVSSEASIAPTDHNQVVLKMKTFNLS</sequence>
<name>A0A1U7LPN8_NEOID</name>
<reference evidence="2 3" key="1">
    <citation type="submission" date="2016-04" db="EMBL/GenBank/DDBJ databases">
        <title>Evolutionary innovation and constraint leading to complex multicellularity in the Ascomycota.</title>
        <authorList>
            <person name="Cisse O."/>
            <person name="Nguyen A."/>
            <person name="Hewitt D.A."/>
            <person name="Jedd G."/>
            <person name="Stajich J.E."/>
        </authorList>
    </citation>
    <scope>NUCLEOTIDE SEQUENCE [LARGE SCALE GENOMIC DNA]</scope>
    <source>
        <strain evidence="2 3">DAH-3</strain>
    </source>
</reference>